<protein>
    <submittedName>
        <fullName evidence="1">Uncharacterized protein</fullName>
    </submittedName>
</protein>
<dbReference type="EMBL" id="JAVDQZ010000018">
    <property type="protein sequence ID" value="MDR6430224.1"/>
    <property type="molecule type" value="Genomic_DNA"/>
</dbReference>
<dbReference type="Proteomes" id="UP001184828">
    <property type="component" value="Unassembled WGS sequence"/>
</dbReference>
<comment type="caution">
    <text evidence="1">The sequence shown here is derived from an EMBL/GenBank/DDBJ whole genome shotgun (WGS) entry which is preliminary data.</text>
</comment>
<proteinExistence type="predicted"/>
<sequence>MTFKALDLTASQQRLDEWRGADASINSFRDDQDRLIVRLTDRTSRQEPVGLAFFSCTYLAGPVSWAAMNLVVQESQRDDGSPGYEARDEGAGFVVRFASSSLYGDEESFLRERS</sequence>
<dbReference type="AlphaFoldDB" id="A0AAE3Y402"/>
<evidence type="ECO:0000313" key="1">
    <source>
        <dbReference type="EMBL" id="MDR6430224.1"/>
    </source>
</evidence>
<name>A0AAE3Y402_VARPD</name>
<accession>A0AAE3Y402</accession>
<gene>
    <name evidence="1" type="ORF">J2738_006419</name>
</gene>
<reference evidence="1" key="1">
    <citation type="submission" date="2023-07" db="EMBL/GenBank/DDBJ databases">
        <title>Sorghum-associated microbial communities from plants grown in Nebraska, USA.</title>
        <authorList>
            <person name="Schachtman D."/>
        </authorList>
    </citation>
    <scope>NUCLEOTIDE SEQUENCE</scope>
    <source>
        <strain evidence="1">DS2114</strain>
    </source>
</reference>
<organism evidence="1 2">
    <name type="scientific">Variovorax paradoxus</name>
    <dbReference type="NCBI Taxonomy" id="34073"/>
    <lineage>
        <taxon>Bacteria</taxon>
        <taxon>Pseudomonadati</taxon>
        <taxon>Pseudomonadota</taxon>
        <taxon>Betaproteobacteria</taxon>
        <taxon>Burkholderiales</taxon>
        <taxon>Comamonadaceae</taxon>
        <taxon>Variovorax</taxon>
    </lineage>
</organism>
<evidence type="ECO:0000313" key="2">
    <source>
        <dbReference type="Proteomes" id="UP001184828"/>
    </source>
</evidence>
<dbReference type="RefSeq" id="WP_145746888.1">
    <property type="nucleotide sequence ID" value="NZ_JAUSRU010000019.1"/>
</dbReference>